<name>M0M4B5_9EURY</name>
<evidence type="ECO:0000313" key="3">
    <source>
        <dbReference type="Proteomes" id="UP000011566"/>
    </source>
</evidence>
<dbReference type="PANTHER" id="PTHR43586">
    <property type="entry name" value="CYSTEINE DESULFURASE"/>
    <property type="match status" value="1"/>
</dbReference>
<organism evidence="2 3">
    <name type="scientific">Halococcus hamelinensis 100A6</name>
    <dbReference type="NCBI Taxonomy" id="1132509"/>
    <lineage>
        <taxon>Archaea</taxon>
        <taxon>Methanobacteriati</taxon>
        <taxon>Methanobacteriota</taxon>
        <taxon>Stenosarchaea group</taxon>
        <taxon>Halobacteria</taxon>
        <taxon>Halobacteriales</taxon>
        <taxon>Halococcaceae</taxon>
        <taxon>Halococcus</taxon>
    </lineage>
</organism>
<accession>M0M4B5</accession>
<dbReference type="eggNOG" id="arCOG00065">
    <property type="taxonomic scope" value="Archaea"/>
</dbReference>
<dbReference type="Pfam" id="PF00266">
    <property type="entry name" value="Aminotran_5"/>
    <property type="match status" value="1"/>
</dbReference>
<evidence type="ECO:0000259" key="1">
    <source>
        <dbReference type="Pfam" id="PF00266"/>
    </source>
</evidence>
<sequence length="368" mass="39343">MEPLDLREEMPALDDVTYLNTGAASPVPRAVVEAATDEIEHQSYAAPAGEGMYPALFDSLETSREAVAGFLGADLDEVALTNSTADGISRIATALPWQAGDVVVRTDCEHSAGILPWERLRDVYGIEVRVLETHEGRVDLDDAKAVLDGADLLCLSSITWNYGTRFRVGELTDIAHDAGALTLVDAVQSPGQVDLDITDWGADFAVGAGHKWCCGPWGAGFLYVADDATDALEPTRVGYRSVAAPDDDEYEFAPGVRRLEVGTTSPAPHAGLRAALDALESIGLSTVEDRIERLTDRLKDGLDDDRLLSPQEYESGLVTIADDDPEAAVERLSEAEVAIRSLPSPAALRASVHVFNTADDVDALLDAL</sequence>
<reference evidence="2 3" key="1">
    <citation type="journal article" date="2014" name="PLoS Genet.">
        <title>Phylogenetically driven sequencing of extremely halophilic archaea reveals strategies for static and dynamic osmo-response.</title>
        <authorList>
            <person name="Becker E.A."/>
            <person name="Seitzer P.M."/>
            <person name="Tritt A."/>
            <person name="Larsen D."/>
            <person name="Krusor M."/>
            <person name="Yao A.I."/>
            <person name="Wu D."/>
            <person name="Madern D."/>
            <person name="Eisen J.A."/>
            <person name="Darling A.E."/>
            <person name="Facciotti M.T."/>
        </authorList>
    </citation>
    <scope>NUCLEOTIDE SEQUENCE [LARGE SCALE GENOMIC DNA]</scope>
    <source>
        <strain evidence="2 3">100A6</strain>
    </source>
</reference>
<proteinExistence type="predicted"/>
<dbReference type="Gene3D" id="3.90.1150.10">
    <property type="entry name" value="Aspartate Aminotransferase, domain 1"/>
    <property type="match status" value="1"/>
</dbReference>
<evidence type="ECO:0000313" key="2">
    <source>
        <dbReference type="EMBL" id="EMA39220.1"/>
    </source>
</evidence>
<dbReference type="Gene3D" id="3.40.640.10">
    <property type="entry name" value="Type I PLP-dependent aspartate aminotransferase-like (Major domain)"/>
    <property type="match status" value="1"/>
</dbReference>
<dbReference type="OrthoDB" id="9577at2157"/>
<gene>
    <name evidence="2" type="ORF">C447_06878</name>
</gene>
<comment type="caution">
    <text evidence="2">The sequence shown here is derived from an EMBL/GenBank/DDBJ whole genome shotgun (WGS) entry which is preliminary data.</text>
</comment>
<dbReference type="InterPro" id="IPR015424">
    <property type="entry name" value="PyrdxlP-dep_Trfase"/>
</dbReference>
<dbReference type="AlphaFoldDB" id="M0M4B5"/>
<dbReference type="SUPFAM" id="SSF53383">
    <property type="entry name" value="PLP-dependent transferases"/>
    <property type="match status" value="1"/>
</dbReference>
<protein>
    <submittedName>
        <fullName evidence="2">Cysteine desulfurase</fullName>
    </submittedName>
</protein>
<dbReference type="PANTHER" id="PTHR43586:SF15">
    <property type="entry name" value="BLR3095 PROTEIN"/>
    <property type="match status" value="1"/>
</dbReference>
<feature type="domain" description="Aminotransferase class V" evidence="1">
    <location>
        <begin position="18"/>
        <end position="364"/>
    </location>
</feature>
<dbReference type="InterPro" id="IPR015421">
    <property type="entry name" value="PyrdxlP-dep_Trfase_major"/>
</dbReference>
<dbReference type="InterPro" id="IPR000192">
    <property type="entry name" value="Aminotrans_V_dom"/>
</dbReference>
<dbReference type="EMBL" id="AOMB01000020">
    <property type="protein sequence ID" value="EMA39220.1"/>
    <property type="molecule type" value="Genomic_DNA"/>
</dbReference>
<dbReference type="InterPro" id="IPR015422">
    <property type="entry name" value="PyrdxlP-dep_Trfase_small"/>
</dbReference>
<keyword evidence="3" id="KW-1185">Reference proteome</keyword>
<dbReference type="RefSeq" id="WP_007692206.1">
    <property type="nucleotide sequence ID" value="NZ_AJRK01000066.1"/>
</dbReference>
<dbReference type="Proteomes" id="UP000011566">
    <property type="component" value="Unassembled WGS sequence"/>
</dbReference>
<dbReference type="PATRIC" id="fig|1132509.6.peg.1559"/>